<evidence type="ECO:0000256" key="5">
    <source>
        <dbReference type="ARBA" id="ARBA00022692"/>
    </source>
</evidence>
<comment type="similarity">
    <text evidence="11">Belongs to the cytochrome b561 family.</text>
</comment>
<dbReference type="Proteomes" id="UP001476950">
    <property type="component" value="Unassembled WGS sequence"/>
</dbReference>
<reference evidence="14 15" key="1">
    <citation type="submission" date="2022-04" db="EMBL/GenBank/DDBJ databases">
        <title>Positive selection, recombination, and allopatry shape intraspecific diversity of widespread and dominant cyanobacteria.</title>
        <authorList>
            <person name="Wei J."/>
            <person name="Shu W."/>
            <person name="Hu C."/>
        </authorList>
    </citation>
    <scope>NUCLEOTIDE SEQUENCE [LARGE SCALE GENOMIC DNA]</scope>
    <source>
        <strain evidence="14 15">AS-A4</strain>
    </source>
</reference>
<keyword evidence="2" id="KW-0813">Transport</keyword>
<evidence type="ECO:0000256" key="4">
    <source>
        <dbReference type="ARBA" id="ARBA00022617"/>
    </source>
</evidence>
<keyword evidence="15" id="KW-1185">Reference proteome</keyword>
<name>A0ABV0KHN9_9CYAN</name>
<sequence length="194" mass="21891">MAVAQQSNSSAPKPQKSAAQRLWFLHWLMAVVYLVLFAGGIYMADLSREVTYRGSLYTFHKTLGVVVMSLLLARISVLIGVVLHKYRRRLPKTTAHWWQKFALHIVLYTFMLLVPLSGYLFSNAYGKGVVIFGTGIALPPLIGANQALAEFGRNAHFWLSYTFLGCILLHGLQQQKYLRAIARRSYKAITKTIT</sequence>
<evidence type="ECO:0000256" key="7">
    <source>
        <dbReference type="ARBA" id="ARBA00022982"/>
    </source>
</evidence>
<evidence type="ECO:0000256" key="1">
    <source>
        <dbReference type="ARBA" id="ARBA00004651"/>
    </source>
</evidence>
<evidence type="ECO:0000256" key="10">
    <source>
        <dbReference type="ARBA" id="ARBA00023136"/>
    </source>
</evidence>
<keyword evidence="3" id="KW-1003">Cell membrane</keyword>
<evidence type="ECO:0000313" key="14">
    <source>
        <dbReference type="EMBL" id="MEP1058734.1"/>
    </source>
</evidence>
<keyword evidence="7" id="KW-0249">Electron transport</keyword>
<feature type="transmembrane region" description="Helical" evidence="12">
    <location>
        <begin position="155"/>
        <end position="172"/>
    </location>
</feature>
<dbReference type="InterPro" id="IPR011577">
    <property type="entry name" value="Cyt_b561_bac/Ni-Hgenase"/>
</dbReference>
<evidence type="ECO:0000313" key="15">
    <source>
        <dbReference type="Proteomes" id="UP001476950"/>
    </source>
</evidence>
<keyword evidence="9" id="KW-0408">Iron</keyword>
<dbReference type="EMBL" id="JAMPLM010000006">
    <property type="protein sequence ID" value="MEP1058734.1"/>
    <property type="molecule type" value="Genomic_DNA"/>
</dbReference>
<evidence type="ECO:0000259" key="13">
    <source>
        <dbReference type="Pfam" id="PF01292"/>
    </source>
</evidence>
<feature type="transmembrane region" description="Helical" evidence="12">
    <location>
        <begin position="63"/>
        <end position="83"/>
    </location>
</feature>
<evidence type="ECO:0000256" key="9">
    <source>
        <dbReference type="ARBA" id="ARBA00023004"/>
    </source>
</evidence>
<dbReference type="Pfam" id="PF01292">
    <property type="entry name" value="Ni_hydr_CYTB"/>
    <property type="match status" value="1"/>
</dbReference>
<feature type="transmembrane region" description="Helical" evidence="12">
    <location>
        <begin position="103"/>
        <end position="121"/>
    </location>
</feature>
<dbReference type="RefSeq" id="WP_190447449.1">
    <property type="nucleotide sequence ID" value="NZ_JAMPLM010000006.1"/>
</dbReference>
<accession>A0ABV0KHN9</accession>
<keyword evidence="10 12" id="KW-0472">Membrane</keyword>
<gene>
    <name evidence="14" type="ORF">NDI38_09810</name>
</gene>
<dbReference type="InterPro" id="IPR052168">
    <property type="entry name" value="Cytochrome_b561_oxidase"/>
</dbReference>
<evidence type="ECO:0000256" key="11">
    <source>
        <dbReference type="ARBA" id="ARBA00037975"/>
    </source>
</evidence>
<keyword evidence="8 12" id="KW-1133">Transmembrane helix</keyword>
<keyword evidence="6" id="KW-0479">Metal-binding</keyword>
<dbReference type="PANTHER" id="PTHR30529:SF1">
    <property type="entry name" value="CYTOCHROME B561 HOMOLOG 2"/>
    <property type="match status" value="1"/>
</dbReference>
<comment type="caution">
    <text evidence="14">The sequence shown here is derived from an EMBL/GenBank/DDBJ whole genome shotgun (WGS) entry which is preliminary data.</text>
</comment>
<evidence type="ECO:0000256" key="3">
    <source>
        <dbReference type="ARBA" id="ARBA00022475"/>
    </source>
</evidence>
<comment type="subcellular location">
    <subcellularLocation>
        <location evidence="1">Cell membrane</location>
        <topology evidence="1">Multi-pass membrane protein</topology>
    </subcellularLocation>
</comment>
<feature type="transmembrane region" description="Helical" evidence="12">
    <location>
        <begin position="22"/>
        <end position="43"/>
    </location>
</feature>
<dbReference type="PANTHER" id="PTHR30529">
    <property type="entry name" value="CYTOCHROME B561"/>
    <property type="match status" value="1"/>
</dbReference>
<evidence type="ECO:0000256" key="12">
    <source>
        <dbReference type="SAM" id="Phobius"/>
    </source>
</evidence>
<protein>
    <submittedName>
        <fullName evidence="14">Cytochrome b/b6 domain-containing protein</fullName>
    </submittedName>
</protein>
<feature type="domain" description="Cytochrome b561 bacterial/Ni-hydrogenase" evidence="13">
    <location>
        <begin position="24"/>
        <end position="170"/>
    </location>
</feature>
<evidence type="ECO:0000256" key="6">
    <source>
        <dbReference type="ARBA" id="ARBA00022723"/>
    </source>
</evidence>
<dbReference type="SUPFAM" id="SSF81342">
    <property type="entry name" value="Transmembrane di-heme cytochromes"/>
    <property type="match status" value="1"/>
</dbReference>
<organism evidence="14 15">
    <name type="scientific">Stenomitos frigidus AS-A4</name>
    <dbReference type="NCBI Taxonomy" id="2933935"/>
    <lineage>
        <taxon>Bacteria</taxon>
        <taxon>Bacillati</taxon>
        <taxon>Cyanobacteriota</taxon>
        <taxon>Cyanophyceae</taxon>
        <taxon>Leptolyngbyales</taxon>
        <taxon>Leptolyngbyaceae</taxon>
        <taxon>Stenomitos</taxon>
    </lineage>
</organism>
<keyword evidence="4" id="KW-0349">Heme</keyword>
<proteinExistence type="inferred from homology"/>
<evidence type="ECO:0000256" key="2">
    <source>
        <dbReference type="ARBA" id="ARBA00022448"/>
    </source>
</evidence>
<keyword evidence="5 12" id="KW-0812">Transmembrane</keyword>
<dbReference type="InterPro" id="IPR016174">
    <property type="entry name" value="Di-haem_cyt_TM"/>
</dbReference>
<evidence type="ECO:0000256" key="8">
    <source>
        <dbReference type="ARBA" id="ARBA00022989"/>
    </source>
</evidence>